<feature type="region of interest" description="Disordered" evidence="1">
    <location>
        <begin position="209"/>
        <end position="258"/>
    </location>
</feature>
<gene>
    <name evidence="2" type="ORF">PC110_g14969</name>
</gene>
<sequence length="258" mass="29214">MPTPVRLRVKIGEITKASRNDVHVAEHVFSFDKERDIYEVFCRKVEERVVEDLHNYLKKTIRPETSVYIKPSQTARQRDWVALTVENLAPRIALAYTNYQKCTKDSGPFKIEVFVLAARKERRVLPGTRRATASRVQEAATTIDNYLEQRHDLQVGEIAPTHWSISHARQPEGTTVALPDTATFSQALHIDAMQADERVEVESDFRNIHAPPSFTEQDRHRRGAEDGAWSAGSPATPRPPPGPLRPGQRQLRPVPLAS</sequence>
<accession>A0A329RUY8</accession>
<organism evidence="2 3">
    <name type="scientific">Phytophthora cactorum</name>
    <dbReference type="NCBI Taxonomy" id="29920"/>
    <lineage>
        <taxon>Eukaryota</taxon>
        <taxon>Sar</taxon>
        <taxon>Stramenopiles</taxon>
        <taxon>Oomycota</taxon>
        <taxon>Peronosporomycetes</taxon>
        <taxon>Peronosporales</taxon>
        <taxon>Peronosporaceae</taxon>
        <taxon>Phytophthora</taxon>
    </lineage>
</organism>
<dbReference type="Proteomes" id="UP000251314">
    <property type="component" value="Unassembled WGS sequence"/>
</dbReference>
<feature type="compositionally biased region" description="Basic and acidic residues" evidence="1">
    <location>
        <begin position="216"/>
        <end position="225"/>
    </location>
</feature>
<comment type="caution">
    <text evidence="2">The sequence shown here is derived from an EMBL/GenBank/DDBJ whole genome shotgun (WGS) entry which is preliminary data.</text>
</comment>
<evidence type="ECO:0000256" key="1">
    <source>
        <dbReference type="SAM" id="MobiDB-lite"/>
    </source>
</evidence>
<dbReference type="AlphaFoldDB" id="A0A329RUY8"/>
<dbReference type="OrthoDB" id="118316at2759"/>
<protein>
    <submittedName>
        <fullName evidence="2">Uncharacterized protein</fullName>
    </submittedName>
</protein>
<feature type="compositionally biased region" description="Low complexity" evidence="1">
    <location>
        <begin position="245"/>
        <end position="258"/>
    </location>
</feature>
<dbReference type="EMBL" id="MJFZ01000475">
    <property type="protein sequence ID" value="RAW28647.1"/>
    <property type="molecule type" value="Genomic_DNA"/>
</dbReference>
<evidence type="ECO:0000313" key="2">
    <source>
        <dbReference type="EMBL" id="RAW28647.1"/>
    </source>
</evidence>
<evidence type="ECO:0000313" key="3">
    <source>
        <dbReference type="Proteomes" id="UP000251314"/>
    </source>
</evidence>
<dbReference type="VEuPathDB" id="FungiDB:PC110_g14969"/>
<keyword evidence="3" id="KW-1185">Reference proteome</keyword>
<reference evidence="2 3" key="1">
    <citation type="submission" date="2018-01" db="EMBL/GenBank/DDBJ databases">
        <title>Draft genome of the strawberry crown rot pathogen Phytophthora cactorum.</title>
        <authorList>
            <person name="Armitage A.D."/>
            <person name="Lysoe E."/>
            <person name="Nellist C.F."/>
            <person name="Harrison R.J."/>
            <person name="Brurberg M.B."/>
        </authorList>
    </citation>
    <scope>NUCLEOTIDE SEQUENCE [LARGE SCALE GENOMIC DNA]</scope>
    <source>
        <strain evidence="2 3">10300</strain>
    </source>
</reference>
<proteinExistence type="predicted"/>
<name>A0A329RUY8_9STRA</name>